<evidence type="ECO:0000256" key="1">
    <source>
        <dbReference type="ARBA" id="ARBA00004651"/>
    </source>
</evidence>
<proteinExistence type="inferred from homology"/>
<evidence type="ECO:0000256" key="6">
    <source>
        <dbReference type="ARBA" id="ARBA00023136"/>
    </source>
</evidence>
<dbReference type="Pfam" id="PF21082">
    <property type="entry name" value="MS_channel_3rd"/>
    <property type="match status" value="1"/>
</dbReference>
<dbReference type="Proteomes" id="UP001500279">
    <property type="component" value="Unassembled WGS sequence"/>
</dbReference>
<accession>A0ABN1KHN2</accession>
<dbReference type="Gene3D" id="2.30.30.60">
    <property type="match status" value="1"/>
</dbReference>
<feature type="domain" description="Mechanosensitive ion channel MscS" evidence="8">
    <location>
        <begin position="261"/>
        <end position="326"/>
    </location>
</feature>
<sequence length="452" mass="47963">MNTAGLTTLTLTEFLNALRHPSALIEIAVALGCLLLAWAVVRALRGKPAADGAVATATQPSIWFGRRIVDGVLFPALALALAFAARRIMLGFGLPLAVFKIVVPVLMSFALIRLSVRVLSVAFPASRLVRAAERTISWVAWLAVVGWITGVLPQLLEELDQIRWKLGGSEVSVRNLLDGLLSGGFVLVLTLWVSAAIEAKLLAGAIGEQLSLRKAAANIVRSLLIFVGLLVALSAVGIDLTALSVLGGGLGVGLGFGLQKLAANYVSGFVILAERSLRIGDMVKVDNFEGRITDIATRYTVIRALNGREAIVPNELLITQRVENASLADSRVAMSTLVQVAYGTDLDTLMPQLEAVTREVPRVLSDPGPAVQLSNFAADGLELTVVFWIADPENGAGGVRSAVNLQLWRTLEKLGVEIPYPQRVVHQVDRRAAVSAPLGATGPSVGSLPHQV</sequence>
<dbReference type="Pfam" id="PF00924">
    <property type="entry name" value="MS_channel_2nd"/>
    <property type="match status" value="1"/>
</dbReference>
<feature type="transmembrane region" description="Helical" evidence="7">
    <location>
        <begin position="218"/>
        <end position="238"/>
    </location>
</feature>
<feature type="transmembrane region" description="Helical" evidence="7">
    <location>
        <begin position="176"/>
        <end position="197"/>
    </location>
</feature>
<evidence type="ECO:0000259" key="9">
    <source>
        <dbReference type="Pfam" id="PF21082"/>
    </source>
</evidence>
<dbReference type="InterPro" id="IPR049278">
    <property type="entry name" value="MS_channel_C"/>
</dbReference>
<evidence type="ECO:0000259" key="10">
    <source>
        <dbReference type="Pfam" id="PF21088"/>
    </source>
</evidence>
<dbReference type="Pfam" id="PF21088">
    <property type="entry name" value="MS_channel_1st"/>
    <property type="match status" value="1"/>
</dbReference>
<dbReference type="Gene3D" id="1.10.287.1260">
    <property type="match status" value="1"/>
</dbReference>
<feature type="transmembrane region" description="Helical" evidence="7">
    <location>
        <begin position="92"/>
        <end position="114"/>
    </location>
</feature>
<evidence type="ECO:0000259" key="8">
    <source>
        <dbReference type="Pfam" id="PF00924"/>
    </source>
</evidence>
<dbReference type="InterPro" id="IPR011014">
    <property type="entry name" value="MscS_channel_TM-2"/>
</dbReference>
<organism evidence="11 12">
    <name type="scientific">Ideonella azotifigens</name>
    <dbReference type="NCBI Taxonomy" id="513160"/>
    <lineage>
        <taxon>Bacteria</taxon>
        <taxon>Pseudomonadati</taxon>
        <taxon>Pseudomonadota</taxon>
        <taxon>Betaproteobacteria</taxon>
        <taxon>Burkholderiales</taxon>
        <taxon>Sphaerotilaceae</taxon>
        <taxon>Ideonella</taxon>
    </lineage>
</organism>
<feature type="domain" description="Mechanosensitive ion channel transmembrane helices 2/3" evidence="10">
    <location>
        <begin position="218"/>
        <end position="259"/>
    </location>
</feature>
<gene>
    <name evidence="11" type="ORF">GCM10009107_55860</name>
</gene>
<comment type="caution">
    <text evidence="11">The sequence shown here is derived from an EMBL/GenBank/DDBJ whole genome shotgun (WGS) entry which is preliminary data.</text>
</comment>
<evidence type="ECO:0000256" key="7">
    <source>
        <dbReference type="SAM" id="Phobius"/>
    </source>
</evidence>
<dbReference type="PANTHER" id="PTHR30347">
    <property type="entry name" value="POTASSIUM CHANNEL RELATED"/>
    <property type="match status" value="1"/>
</dbReference>
<evidence type="ECO:0000313" key="11">
    <source>
        <dbReference type="EMBL" id="GAA0767159.1"/>
    </source>
</evidence>
<dbReference type="SUPFAM" id="SSF82689">
    <property type="entry name" value="Mechanosensitive channel protein MscS (YggB), C-terminal domain"/>
    <property type="match status" value="1"/>
</dbReference>
<evidence type="ECO:0000256" key="3">
    <source>
        <dbReference type="ARBA" id="ARBA00022475"/>
    </source>
</evidence>
<feature type="domain" description="Mechanosensitive ion channel MscS C-terminal" evidence="9">
    <location>
        <begin position="338"/>
        <end position="418"/>
    </location>
</feature>
<feature type="transmembrane region" description="Helical" evidence="7">
    <location>
        <begin position="250"/>
        <end position="272"/>
    </location>
</feature>
<dbReference type="SUPFAM" id="SSF82861">
    <property type="entry name" value="Mechanosensitive channel protein MscS (YggB), transmembrane region"/>
    <property type="match status" value="1"/>
</dbReference>
<keyword evidence="5 7" id="KW-1133">Transmembrane helix</keyword>
<keyword evidence="6 7" id="KW-0472">Membrane</keyword>
<dbReference type="PANTHER" id="PTHR30347:SF1">
    <property type="entry name" value="MECHANOSENSITIVE CHANNEL MSCK"/>
    <property type="match status" value="1"/>
</dbReference>
<dbReference type="SUPFAM" id="SSF50182">
    <property type="entry name" value="Sm-like ribonucleoproteins"/>
    <property type="match status" value="1"/>
</dbReference>
<dbReference type="Gene3D" id="3.30.70.100">
    <property type="match status" value="1"/>
</dbReference>
<feature type="transmembrane region" description="Helical" evidence="7">
    <location>
        <begin position="135"/>
        <end position="156"/>
    </location>
</feature>
<comment type="similarity">
    <text evidence="2">Belongs to the MscS (TC 1.A.23) family.</text>
</comment>
<dbReference type="InterPro" id="IPR006685">
    <property type="entry name" value="MscS_channel_2nd"/>
</dbReference>
<dbReference type="InterPro" id="IPR023408">
    <property type="entry name" value="MscS_beta-dom_sf"/>
</dbReference>
<dbReference type="RefSeq" id="WP_231012955.1">
    <property type="nucleotide sequence ID" value="NZ_BAAAEW010000045.1"/>
</dbReference>
<evidence type="ECO:0000256" key="4">
    <source>
        <dbReference type="ARBA" id="ARBA00022692"/>
    </source>
</evidence>
<dbReference type="InterPro" id="IPR010920">
    <property type="entry name" value="LSM_dom_sf"/>
</dbReference>
<keyword evidence="3" id="KW-1003">Cell membrane</keyword>
<keyword evidence="12" id="KW-1185">Reference proteome</keyword>
<feature type="transmembrane region" description="Helical" evidence="7">
    <location>
        <begin position="68"/>
        <end position="86"/>
    </location>
</feature>
<dbReference type="InterPro" id="IPR049142">
    <property type="entry name" value="MS_channel_1st"/>
</dbReference>
<evidence type="ECO:0000256" key="2">
    <source>
        <dbReference type="ARBA" id="ARBA00008017"/>
    </source>
</evidence>
<evidence type="ECO:0000256" key="5">
    <source>
        <dbReference type="ARBA" id="ARBA00022989"/>
    </source>
</evidence>
<dbReference type="EMBL" id="BAAAEW010000045">
    <property type="protein sequence ID" value="GAA0767159.1"/>
    <property type="molecule type" value="Genomic_DNA"/>
</dbReference>
<reference evidence="11 12" key="1">
    <citation type="journal article" date="2019" name="Int. J. Syst. Evol. Microbiol.">
        <title>The Global Catalogue of Microorganisms (GCM) 10K type strain sequencing project: providing services to taxonomists for standard genome sequencing and annotation.</title>
        <authorList>
            <consortium name="The Broad Institute Genomics Platform"/>
            <consortium name="The Broad Institute Genome Sequencing Center for Infectious Disease"/>
            <person name="Wu L."/>
            <person name="Ma J."/>
        </authorList>
    </citation>
    <scope>NUCLEOTIDE SEQUENCE [LARGE SCALE GENOMIC DNA]</scope>
    <source>
        <strain evidence="11 12">JCM 15503</strain>
    </source>
</reference>
<keyword evidence="4 7" id="KW-0812">Transmembrane</keyword>
<evidence type="ECO:0000313" key="12">
    <source>
        <dbReference type="Proteomes" id="UP001500279"/>
    </source>
</evidence>
<feature type="transmembrane region" description="Helical" evidence="7">
    <location>
        <begin position="20"/>
        <end position="41"/>
    </location>
</feature>
<dbReference type="InterPro" id="IPR011066">
    <property type="entry name" value="MscS_channel_C_sf"/>
</dbReference>
<comment type="subcellular location">
    <subcellularLocation>
        <location evidence="1">Cell membrane</location>
        <topology evidence="1">Multi-pass membrane protein</topology>
    </subcellularLocation>
</comment>
<protein>
    <submittedName>
        <fullName evidence="11">Mechanosensitive ion channel</fullName>
    </submittedName>
</protein>
<dbReference type="InterPro" id="IPR052702">
    <property type="entry name" value="MscS-like_channel"/>
</dbReference>
<name>A0ABN1KHN2_9BURK</name>